<accession>A0A1G1YZP5</accession>
<sequence length="559" mass="61086">MKFFRSKTGIILSLLAVAGIGFYFWSAASSGGIDIQANTEGTNIIGEPFDFKVNFSNNSNNILNDLKLTLEVPENIIIIDGEGKKIVQRVVGNIDIGAVHQETFKVMATPSGDSSRKFTVSLSYVPGTIAAHFEKSKTFDIPIEPLETDLSLNVPEKVFSGEEFDIKADYKAKKPENSPKLSFKIIYPENFTKTSEELKETDPTSGTFRAKGKVNFPDDASFEVKAQLIVNLMGKDYMVAEHVSKVLISPSPLSLKININGSTDFIAHPGDTLNYNLIYKNNTQVALQDVLIKIKLSGEMLDFSSVDSRNAKFSLSTKTITWDSSQFNELTLLNAGDEKSVGFSIKLRSGYLIKKLNDKNFSVKAEANIESPTVPFLVSADKTINSASLVTKVGGQIQVEAKALFRDAISGILNKGPWPPRVGTGTQYTIHWLLTNYASDVREIEVRAALEDGVVFTGVIKSNTTTPPEVDEESGQIIWKIDRLVATTGITGEKPEAIFQVEATPTPEKRGNYMPLLSATEVKAMDEFANATISGIDTGLDTRLVDDPTVSEGQGLIVQ</sequence>
<evidence type="ECO:0008006" key="3">
    <source>
        <dbReference type="Google" id="ProtNLM"/>
    </source>
</evidence>
<proteinExistence type="predicted"/>
<organism evidence="1 2">
    <name type="scientific">Candidatus Colwellbacteria bacterium RIFCSPHIGHO2_02_FULL_43_15</name>
    <dbReference type="NCBI Taxonomy" id="1797686"/>
    <lineage>
        <taxon>Bacteria</taxon>
        <taxon>Candidatus Colwelliibacteriota</taxon>
    </lineage>
</organism>
<comment type="caution">
    <text evidence="1">The sequence shown here is derived from an EMBL/GenBank/DDBJ whole genome shotgun (WGS) entry which is preliminary data.</text>
</comment>
<evidence type="ECO:0000313" key="2">
    <source>
        <dbReference type="Proteomes" id="UP000178651"/>
    </source>
</evidence>
<reference evidence="1 2" key="1">
    <citation type="journal article" date="2016" name="Nat. Commun.">
        <title>Thousands of microbial genomes shed light on interconnected biogeochemical processes in an aquifer system.</title>
        <authorList>
            <person name="Anantharaman K."/>
            <person name="Brown C.T."/>
            <person name="Hug L.A."/>
            <person name="Sharon I."/>
            <person name="Castelle C.J."/>
            <person name="Probst A.J."/>
            <person name="Thomas B.C."/>
            <person name="Singh A."/>
            <person name="Wilkins M.J."/>
            <person name="Karaoz U."/>
            <person name="Brodie E.L."/>
            <person name="Williams K.H."/>
            <person name="Hubbard S.S."/>
            <person name="Banfield J.F."/>
        </authorList>
    </citation>
    <scope>NUCLEOTIDE SEQUENCE [LARGE SCALE GENOMIC DNA]</scope>
</reference>
<dbReference type="AlphaFoldDB" id="A0A1G1YZP5"/>
<evidence type="ECO:0000313" key="1">
    <source>
        <dbReference type="EMBL" id="OGY57861.1"/>
    </source>
</evidence>
<gene>
    <name evidence="1" type="ORF">A3D47_01660</name>
</gene>
<protein>
    <recommendedName>
        <fullName evidence="3">DUF11 domain-containing protein</fullName>
    </recommendedName>
</protein>
<dbReference type="Proteomes" id="UP000178651">
    <property type="component" value="Unassembled WGS sequence"/>
</dbReference>
<name>A0A1G1YZP5_9BACT</name>
<dbReference type="EMBL" id="MHIU01000021">
    <property type="protein sequence ID" value="OGY57861.1"/>
    <property type="molecule type" value="Genomic_DNA"/>
</dbReference>